<feature type="compositionally biased region" description="Basic and acidic residues" evidence="1">
    <location>
        <begin position="488"/>
        <end position="499"/>
    </location>
</feature>
<feature type="region of interest" description="Disordered" evidence="1">
    <location>
        <begin position="521"/>
        <end position="541"/>
    </location>
</feature>
<name>A0A1B6D498_9HEMI</name>
<proteinExistence type="predicted"/>
<organism evidence="2">
    <name type="scientific">Clastoptera arizonana</name>
    <name type="common">Arizona spittle bug</name>
    <dbReference type="NCBI Taxonomy" id="38151"/>
    <lineage>
        <taxon>Eukaryota</taxon>
        <taxon>Metazoa</taxon>
        <taxon>Ecdysozoa</taxon>
        <taxon>Arthropoda</taxon>
        <taxon>Hexapoda</taxon>
        <taxon>Insecta</taxon>
        <taxon>Pterygota</taxon>
        <taxon>Neoptera</taxon>
        <taxon>Paraneoptera</taxon>
        <taxon>Hemiptera</taxon>
        <taxon>Auchenorrhyncha</taxon>
        <taxon>Cercopoidea</taxon>
        <taxon>Clastopteridae</taxon>
        <taxon>Clastoptera</taxon>
    </lineage>
</organism>
<evidence type="ECO:0000313" key="2">
    <source>
        <dbReference type="EMBL" id="JAS20529.1"/>
    </source>
</evidence>
<feature type="compositionally biased region" description="Polar residues" evidence="1">
    <location>
        <begin position="462"/>
        <end position="471"/>
    </location>
</feature>
<reference evidence="2" key="1">
    <citation type="submission" date="2015-12" db="EMBL/GenBank/DDBJ databases">
        <title>De novo transcriptome assembly of four potential Pierce s Disease insect vectors from Arizona vineyards.</title>
        <authorList>
            <person name="Tassone E.E."/>
        </authorList>
    </citation>
    <scope>NUCLEOTIDE SEQUENCE</scope>
</reference>
<dbReference type="PANTHER" id="PTHR13060">
    <property type="entry name" value="SGT1 PROTEIN HSGT1 SUPPRESSOR OF GCR2"/>
    <property type="match status" value="1"/>
</dbReference>
<dbReference type="InterPro" id="IPR010770">
    <property type="entry name" value="Ecd"/>
</dbReference>
<dbReference type="GO" id="GO:0005634">
    <property type="term" value="C:nucleus"/>
    <property type="evidence" value="ECO:0007669"/>
    <property type="project" value="TreeGrafter"/>
</dbReference>
<feature type="region of interest" description="Disordered" evidence="1">
    <location>
        <begin position="459"/>
        <end position="499"/>
    </location>
</feature>
<evidence type="ECO:0000256" key="1">
    <source>
        <dbReference type="SAM" id="MobiDB-lite"/>
    </source>
</evidence>
<dbReference type="Pfam" id="PF07093">
    <property type="entry name" value="SGT1"/>
    <property type="match status" value="1"/>
</dbReference>
<gene>
    <name evidence="2" type="ORF">g.10089</name>
</gene>
<accession>A0A1B6D498</accession>
<sequence length="637" mass="72412">MAVNKNVLEVVREGDFVEYFIFPSILDNDICDKNDFLKCQLSEVNSVIKKYGSNYIWQKDEINLIVNNKTEGFPSIQNNDEESLPPHLYGITHYGDNIEDEWFIVYLLIQVTKEVPELVVRVIDADGEFLLIEAADFLPRWANPEICSKRVYLYKGEIHIIQKQSSNECEEITIEEALAAIHLQPELTKATTNIQKAIYDRIQGYPEKVMENLHHSNIYVPVAVAALLKERPSLIAPAVTAFCDRDPIDTRVCRAMRYFPPETRVMTRATFTKCLYAMLTHQKYVPDKRTGWNLPPPTSSCYKEHSIGMKLACGFEILVSHNKSSKTDDNDLSLDPAWFSYKKSLSEKGYFKGLLEGSKEYSRLEELAKVYYKEHVTVYQPPKGKIILDLLKNIEYEELKQSENVLPPSDDDSWLEVSPDELERLMEQRYGCKTSVNSSHISSHISNFFNHISSLEGAEFPNSEQGESSTPPIRPKRGIKLKKSVSPVEEKDKEDDSKVSLDQEAFSCAVQNILDFVVPEDSWDESEGSGMSSYEDEDEMDLDNQKEGLKETPVSELKQYMDQMDKELSSTTMGKSFEKVKKKGMEDSFSDIESFEPVDIDMNALKNILASYQAQMGGAGPASNMLGPMGLKLDEPL</sequence>
<dbReference type="AlphaFoldDB" id="A0A1B6D498"/>
<dbReference type="EMBL" id="GEDC01016769">
    <property type="protein sequence ID" value="JAS20529.1"/>
    <property type="molecule type" value="Transcribed_RNA"/>
</dbReference>
<feature type="compositionally biased region" description="Basic residues" evidence="1">
    <location>
        <begin position="474"/>
        <end position="483"/>
    </location>
</feature>
<dbReference type="PANTHER" id="PTHR13060:SF0">
    <property type="entry name" value="PROTEIN ECDYSONELESS HOMOLOG"/>
    <property type="match status" value="1"/>
</dbReference>
<protein>
    <submittedName>
        <fullName evidence="2">Uncharacterized protein</fullName>
    </submittedName>
</protein>